<dbReference type="PRINTS" id="PR00455">
    <property type="entry name" value="HTHTETR"/>
</dbReference>
<accession>A0A3N0GY34</accession>
<dbReference type="InterPro" id="IPR001647">
    <property type="entry name" value="HTH_TetR"/>
</dbReference>
<keyword evidence="3" id="KW-0804">Transcription</keyword>
<evidence type="ECO:0000256" key="3">
    <source>
        <dbReference type="ARBA" id="ARBA00023163"/>
    </source>
</evidence>
<dbReference type="GO" id="GO:0003700">
    <property type="term" value="F:DNA-binding transcription factor activity"/>
    <property type="evidence" value="ECO:0007669"/>
    <property type="project" value="TreeGrafter"/>
</dbReference>
<dbReference type="InterPro" id="IPR036271">
    <property type="entry name" value="Tet_transcr_reg_TetR-rel_C_sf"/>
</dbReference>
<dbReference type="OrthoDB" id="4823039at2"/>
<dbReference type="EMBL" id="RJSF01000003">
    <property type="protein sequence ID" value="RNM17321.1"/>
    <property type="molecule type" value="Genomic_DNA"/>
</dbReference>
<feature type="region of interest" description="Disordered" evidence="5">
    <location>
        <begin position="1"/>
        <end position="20"/>
    </location>
</feature>
<dbReference type="PANTHER" id="PTHR30055:SF234">
    <property type="entry name" value="HTH-TYPE TRANSCRIPTIONAL REGULATOR BETI"/>
    <property type="match status" value="1"/>
</dbReference>
<dbReference type="AlphaFoldDB" id="A0A3N0GY34"/>
<keyword evidence="1" id="KW-0805">Transcription regulation</keyword>
<name>A0A3N0GY34_9ACTN</name>
<organism evidence="7 8">
    <name type="scientific">Nocardioides pocheonensis</name>
    <dbReference type="NCBI Taxonomy" id="661485"/>
    <lineage>
        <taxon>Bacteria</taxon>
        <taxon>Bacillati</taxon>
        <taxon>Actinomycetota</taxon>
        <taxon>Actinomycetes</taxon>
        <taxon>Propionibacteriales</taxon>
        <taxon>Nocardioidaceae</taxon>
        <taxon>Nocardioides</taxon>
    </lineage>
</organism>
<evidence type="ECO:0000256" key="4">
    <source>
        <dbReference type="PROSITE-ProRule" id="PRU00335"/>
    </source>
</evidence>
<evidence type="ECO:0000313" key="8">
    <source>
        <dbReference type="Proteomes" id="UP000279994"/>
    </source>
</evidence>
<gene>
    <name evidence="7" type="ORF">EFL26_00575</name>
</gene>
<reference evidence="7 8" key="1">
    <citation type="submission" date="2018-11" db="EMBL/GenBank/DDBJ databases">
        <authorList>
            <person name="Li F."/>
        </authorList>
    </citation>
    <scope>NUCLEOTIDE SEQUENCE [LARGE SCALE GENOMIC DNA]</scope>
    <source>
        <strain evidence="7 8">Gsoil 818</strain>
    </source>
</reference>
<proteinExistence type="predicted"/>
<dbReference type="InterPro" id="IPR009057">
    <property type="entry name" value="Homeodomain-like_sf"/>
</dbReference>
<dbReference type="InterPro" id="IPR050109">
    <property type="entry name" value="HTH-type_TetR-like_transc_reg"/>
</dbReference>
<protein>
    <submittedName>
        <fullName evidence="7">TetR/AcrR family transcriptional regulator</fullName>
    </submittedName>
</protein>
<dbReference type="SUPFAM" id="SSF48498">
    <property type="entry name" value="Tetracyclin repressor-like, C-terminal domain"/>
    <property type="match status" value="1"/>
</dbReference>
<comment type="caution">
    <text evidence="7">The sequence shown here is derived from an EMBL/GenBank/DDBJ whole genome shotgun (WGS) entry which is preliminary data.</text>
</comment>
<keyword evidence="2 4" id="KW-0238">DNA-binding</keyword>
<dbReference type="SUPFAM" id="SSF46689">
    <property type="entry name" value="Homeodomain-like"/>
    <property type="match status" value="1"/>
</dbReference>
<keyword evidence="8" id="KW-1185">Reference proteome</keyword>
<evidence type="ECO:0000313" key="7">
    <source>
        <dbReference type="EMBL" id="RNM17321.1"/>
    </source>
</evidence>
<dbReference type="GO" id="GO:0000976">
    <property type="term" value="F:transcription cis-regulatory region binding"/>
    <property type="evidence" value="ECO:0007669"/>
    <property type="project" value="TreeGrafter"/>
</dbReference>
<dbReference type="Proteomes" id="UP000279994">
    <property type="component" value="Unassembled WGS sequence"/>
</dbReference>
<evidence type="ECO:0000256" key="1">
    <source>
        <dbReference type="ARBA" id="ARBA00023015"/>
    </source>
</evidence>
<feature type="domain" description="HTH tetR-type" evidence="6">
    <location>
        <begin position="24"/>
        <end position="84"/>
    </location>
</feature>
<dbReference type="Gene3D" id="1.10.357.10">
    <property type="entry name" value="Tetracycline Repressor, domain 2"/>
    <property type="match status" value="1"/>
</dbReference>
<sequence length="217" mass="24110">MERNVVEVKSKRRYDASRRRAQAERTRASILDVARREFLERGYATTTVARIAAEAGTSVETVYKAFGGKSGIVRALWERGLGGRGPVPAPQRSDLLSSTETDPRRVLRGWGQFTTEVAPELAPVLLLVRGAAATDPEMTALLEEVETQQRTRMRHNARRLQRRGWLRPGIGLSRATDILCVYSSAELYEQLVLKSGWSLKQYGEFVGDALIAALLPG</sequence>
<dbReference type="PANTHER" id="PTHR30055">
    <property type="entry name" value="HTH-TYPE TRANSCRIPTIONAL REGULATOR RUTR"/>
    <property type="match status" value="1"/>
</dbReference>
<evidence type="ECO:0000256" key="2">
    <source>
        <dbReference type="ARBA" id="ARBA00023125"/>
    </source>
</evidence>
<evidence type="ECO:0000259" key="6">
    <source>
        <dbReference type="PROSITE" id="PS50977"/>
    </source>
</evidence>
<dbReference type="PROSITE" id="PS50977">
    <property type="entry name" value="HTH_TETR_2"/>
    <property type="match status" value="1"/>
</dbReference>
<feature type="DNA-binding region" description="H-T-H motif" evidence="4">
    <location>
        <begin position="47"/>
        <end position="66"/>
    </location>
</feature>
<evidence type="ECO:0000256" key="5">
    <source>
        <dbReference type="SAM" id="MobiDB-lite"/>
    </source>
</evidence>
<dbReference type="Pfam" id="PF00440">
    <property type="entry name" value="TetR_N"/>
    <property type="match status" value="1"/>
</dbReference>